<gene>
    <name evidence="1" type="ORF">B0A54_17861</name>
</gene>
<organism evidence="1 2">
    <name type="scientific">Friedmanniomyces endolithicus</name>
    <dbReference type="NCBI Taxonomy" id="329885"/>
    <lineage>
        <taxon>Eukaryota</taxon>
        <taxon>Fungi</taxon>
        <taxon>Dikarya</taxon>
        <taxon>Ascomycota</taxon>
        <taxon>Pezizomycotina</taxon>
        <taxon>Dothideomycetes</taxon>
        <taxon>Dothideomycetidae</taxon>
        <taxon>Mycosphaerellales</taxon>
        <taxon>Teratosphaeriaceae</taxon>
        <taxon>Friedmanniomyces</taxon>
    </lineage>
</organism>
<dbReference type="AlphaFoldDB" id="A0A4U0TQP4"/>
<evidence type="ECO:0000313" key="2">
    <source>
        <dbReference type="Proteomes" id="UP000310066"/>
    </source>
</evidence>
<comment type="caution">
    <text evidence="1">The sequence shown here is derived from an EMBL/GenBank/DDBJ whole genome shotgun (WGS) entry which is preliminary data.</text>
</comment>
<dbReference type="EMBL" id="NAJP01000194">
    <property type="protein sequence ID" value="TKA24075.1"/>
    <property type="molecule type" value="Genomic_DNA"/>
</dbReference>
<accession>A0A4U0TQP4</accession>
<name>A0A4U0TQP4_9PEZI</name>
<dbReference type="OrthoDB" id="5235678at2759"/>
<dbReference type="Proteomes" id="UP000310066">
    <property type="component" value="Unassembled WGS sequence"/>
</dbReference>
<protein>
    <submittedName>
        <fullName evidence="1">Uncharacterized protein</fullName>
    </submittedName>
</protein>
<sequence>MSAQYVSSTLIRNIIAKNGKSVAVECVDKTTGWIRPTGYPSNSVKEDFAAVASENISAFKAGTATIAMKESEHQSDKDKRVHYTAYGLDDDKKVIDVQHLTRKIN</sequence>
<proteinExistence type="predicted"/>
<evidence type="ECO:0000313" key="1">
    <source>
        <dbReference type="EMBL" id="TKA24075.1"/>
    </source>
</evidence>
<reference evidence="1 2" key="1">
    <citation type="submission" date="2017-03" db="EMBL/GenBank/DDBJ databases">
        <title>Genomes of endolithic fungi from Antarctica.</title>
        <authorList>
            <person name="Coleine C."/>
            <person name="Masonjones S."/>
            <person name="Stajich J.E."/>
        </authorList>
    </citation>
    <scope>NUCLEOTIDE SEQUENCE [LARGE SCALE GENOMIC DNA]</scope>
    <source>
        <strain evidence="1 2">CCFEE 5311</strain>
    </source>
</reference>